<dbReference type="InterPro" id="IPR000061">
    <property type="entry name" value="Surp"/>
</dbReference>
<dbReference type="InterPro" id="IPR000504">
    <property type="entry name" value="RRM_dom"/>
</dbReference>
<name>A0AAV8RDS6_ENSVE</name>
<dbReference type="Pfam" id="PF01805">
    <property type="entry name" value="Surp"/>
    <property type="match status" value="1"/>
</dbReference>
<feature type="compositionally biased region" description="Basic residues" evidence="4">
    <location>
        <begin position="922"/>
        <end position="932"/>
    </location>
</feature>
<dbReference type="PROSITE" id="PS50102">
    <property type="entry name" value="RRM"/>
    <property type="match status" value="1"/>
</dbReference>
<feature type="compositionally biased region" description="Basic and acidic residues" evidence="4">
    <location>
        <begin position="897"/>
        <end position="921"/>
    </location>
</feature>
<dbReference type="Pfam" id="PF00076">
    <property type="entry name" value="RRM_1"/>
    <property type="match status" value="1"/>
</dbReference>
<feature type="region of interest" description="Disordered" evidence="4">
    <location>
        <begin position="169"/>
        <end position="210"/>
    </location>
</feature>
<organism evidence="9 10">
    <name type="scientific">Ensete ventricosum</name>
    <name type="common">Abyssinian banana</name>
    <name type="synonym">Musa ensete</name>
    <dbReference type="NCBI Taxonomy" id="4639"/>
    <lineage>
        <taxon>Eukaryota</taxon>
        <taxon>Viridiplantae</taxon>
        <taxon>Streptophyta</taxon>
        <taxon>Embryophyta</taxon>
        <taxon>Tracheophyta</taxon>
        <taxon>Spermatophyta</taxon>
        <taxon>Magnoliopsida</taxon>
        <taxon>Liliopsida</taxon>
        <taxon>Zingiberales</taxon>
        <taxon>Musaceae</taxon>
        <taxon>Ensete</taxon>
    </lineage>
</organism>
<dbReference type="Gene3D" id="1.10.10.790">
    <property type="entry name" value="Surp module"/>
    <property type="match status" value="1"/>
</dbReference>
<dbReference type="GO" id="GO:0003723">
    <property type="term" value="F:RNA binding"/>
    <property type="evidence" value="ECO:0007669"/>
    <property type="project" value="UniProtKB-UniRule"/>
</dbReference>
<proteinExistence type="predicted"/>
<evidence type="ECO:0000259" key="6">
    <source>
        <dbReference type="PROSITE" id="PS50128"/>
    </source>
</evidence>
<evidence type="ECO:0000259" key="7">
    <source>
        <dbReference type="PROSITE" id="PS50800"/>
    </source>
</evidence>
<evidence type="ECO:0000313" key="9">
    <source>
        <dbReference type="EMBL" id="KAJ8500055.1"/>
    </source>
</evidence>
<dbReference type="GO" id="GO:0005634">
    <property type="term" value="C:nucleus"/>
    <property type="evidence" value="ECO:0007669"/>
    <property type="project" value="TreeGrafter"/>
</dbReference>
<dbReference type="InterPro" id="IPR013170">
    <property type="entry name" value="mRNA_splic_Cwf21_dom"/>
</dbReference>
<feature type="compositionally biased region" description="Basic and acidic residues" evidence="4">
    <location>
        <begin position="169"/>
        <end position="182"/>
    </location>
</feature>
<feature type="compositionally biased region" description="Basic and acidic residues" evidence="4">
    <location>
        <begin position="96"/>
        <end position="111"/>
    </location>
</feature>
<feature type="compositionally biased region" description="Basic and acidic residues" evidence="4">
    <location>
        <begin position="933"/>
        <end position="993"/>
    </location>
</feature>
<feature type="domain" description="RRM" evidence="5">
    <location>
        <begin position="215"/>
        <end position="296"/>
    </location>
</feature>
<feature type="domain" description="CID" evidence="8">
    <location>
        <begin position="470"/>
        <end position="615"/>
    </location>
</feature>
<dbReference type="GO" id="GO:0006397">
    <property type="term" value="P:mRNA processing"/>
    <property type="evidence" value="ECO:0007669"/>
    <property type="project" value="UniProtKB-KW"/>
</dbReference>
<feature type="compositionally biased region" description="Low complexity" evidence="4">
    <location>
        <begin position="802"/>
        <end position="813"/>
    </location>
</feature>
<keyword evidence="10" id="KW-1185">Reference proteome</keyword>
<feature type="region of interest" description="Disordered" evidence="4">
    <location>
        <begin position="91"/>
        <end position="154"/>
    </location>
</feature>
<comment type="caution">
    <text evidence="9">The sequence shown here is derived from an EMBL/GenBank/DDBJ whole genome shotgun (WGS) entry which is preliminary data.</text>
</comment>
<dbReference type="CDD" id="cd21371">
    <property type="entry name" value="cwf21_RRC1-like"/>
    <property type="match status" value="1"/>
</dbReference>
<dbReference type="InterPro" id="IPR051485">
    <property type="entry name" value="SR-CTD_assoc_factor"/>
</dbReference>
<dbReference type="Proteomes" id="UP001222027">
    <property type="component" value="Unassembled WGS sequence"/>
</dbReference>
<dbReference type="CDD" id="cd12223">
    <property type="entry name" value="RRM_SR140"/>
    <property type="match status" value="1"/>
</dbReference>
<dbReference type="InterPro" id="IPR012677">
    <property type="entry name" value="Nucleotide-bd_a/b_plait_sf"/>
</dbReference>
<dbReference type="PROSITE" id="PS50128">
    <property type="entry name" value="SURP"/>
    <property type="match status" value="1"/>
</dbReference>
<dbReference type="SUPFAM" id="SSF109905">
    <property type="entry name" value="Surp module (SWAP domain)"/>
    <property type="match status" value="1"/>
</dbReference>
<protein>
    <recommendedName>
        <fullName evidence="11">RRM domain-containing protein</fullName>
    </recommendedName>
</protein>
<evidence type="ECO:0008006" key="11">
    <source>
        <dbReference type="Google" id="ProtNLM"/>
    </source>
</evidence>
<evidence type="ECO:0000256" key="2">
    <source>
        <dbReference type="ARBA" id="ARBA00022884"/>
    </source>
</evidence>
<reference evidence="9 10" key="1">
    <citation type="submission" date="2022-12" db="EMBL/GenBank/DDBJ databases">
        <title>Chromosome-scale assembly of the Ensete ventricosum genome.</title>
        <authorList>
            <person name="Dussert Y."/>
            <person name="Stocks J."/>
            <person name="Wendawek A."/>
            <person name="Woldeyes F."/>
            <person name="Nichols R.A."/>
            <person name="Borrell J.S."/>
        </authorList>
    </citation>
    <scope>NUCLEOTIDE SEQUENCE [LARGE SCALE GENOMIC DNA]</scope>
    <source>
        <strain evidence="10">cv. Maze</strain>
        <tissue evidence="9">Seeds</tissue>
    </source>
</reference>
<dbReference type="InterPro" id="IPR035967">
    <property type="entry name" value="SWAP/Surp_sf"/>
</dbReference>
<dbReference type="PROSITE" id="PS51391">
    <property type="entry name" value="CID"/>
    <property type="match status" value="1"/>
</dbReference>
<gene>
    <name evidence="9" type="ORF">OPV22_010607</name>
</gene>
<evidence type="ECO:0000259" key="8">
    <source>
        <dbReference type="PROSITE" id="PS51391"/>
    </source>
</evidence>
<dbReference type="InterPro" id="IPR035009">
    <property type="entry name" value="SR140_RRM"/>
</dbReference>
<dbReference type="InterPro" id="IPR047491">
    <property type="entry name" value="RRC1-like_cwf21"/>
</dbReference>
<feature type="domain" description="SURP motif" evidence="6">
    <location>
        <begin position="362"/>
        <end position="405"/>
    </location>
</feature>
<sequence>MIGRTARSITPTNRWISSDRRPSLLSLGRAPLLAVAPETLIIFSFGTIGAQTCRSEWSRGWARPRRRYLSTGTGKLKRRERREKRTKLLVGGVIDPNERLKAGPEGGKSKDGVSVPKKGSRYVPSFLPPPSHVRELEKKDEEKPREKEKGKTRHIDKFLEELKFEQELREKRNQDREGRHIDNSAPPSRFDELPDDFDPSGKFPGSFDDGDPQTTNLYVGNLSPKVDENFLLRTFGRFGPIASVKIMWPRTEEERRRQRNCGFVAFMNRADGQAAKDEMQGVVVYEYELKIGWGKSVALPAQALPAPPPGHMAIRNKEGNTVIISGPDGAPVTTTQSSELVLTPNIPDIVVAPPEDDHLRHVIDTMALYVLDGGCAFEQAVMERGRGNSLFDFLFDLRSKEHTYYVWRLYSFAQGDTLQRWRTEPFIMITGSGRWIPPSLPANRSPEHDKESTSTFAAGRSKRVDLERALTDPQRDEFEDMLRALTLERSQIREAMGFALDNADAAGEVVEVLTESLTLKETPIPTKVARLMLVSDILHNSSAPVKNASAYRTKFEAAVPDIMESFNDLYRSITGRITAEALKERVLKVLQVWADWFLFSDAYLNGLRATFLRSGNSGVLSFHSICGDAPEIENKTSYEETYEGGKVNQDAALAVGKGAAMKELLGLPLAELERRCRHNGLSLCGGREMMVARLLNLEEAERERGYDRDDDMKYGQNQFYRYTKDDSNWNVSNAGVRETNVETETSPPALNQFGRGATTWHDKGSISLEAVVALNKKEKSDPVLVSKWNREDDGSDDEDKSSQGLGLSYSSGSENAGDLGKTGAEVNMDANAHTHPDTSINEEKRQKLRRLEVAVVEYRESLEERGLRNAEEIDKKVAVYRRQLESDFGLSDTTDDLGSKRSSSDRRSSERREKRDDVRDATRKRRRSRSHSHSPERKPSERARERHRDRDRSHEIESGREGSREKSGSRERDDHHNRDKTRDREKERRRNEKSRLCVKTFAMKNLEVEAGLLFIDVNVTWVNLVSEELWKDPLPSRYQIRAREVERETETAPNKSAGTPTWETFWIRPKAGSCGIGD</sequence>
<dbReference type="SMART" id="SM01115">
    <property type="entry name" value="cwf21"/>
    <property type="match status" value="1"/>
</dbReference>
<dbReference type="PROSITE" id="PS50800">
    <property type="entry name" value="SAP"/>
    <property type="match status" value="1"/>
</dbReference>
<feature type="domain" description="SAP" evidence="7">
    <location>
        <begin position="664"/>
        <end position="698"/>
    </location>
</feature>
<dbReference type="PANTHER" id="PTHR23140:SF0">
    <property type="entry name" value="U2 SNRNP-ASSOCIATED SURP MOTIF-CONTAINING PROTEIN"/>
    <property type="match status" value="1"/>
</dbReference>
<keyword evidence="1" id="KW-0507">mRNA processing</keyword>
<dbReference type="InterPro" id="IPR003034">
    <property type="entry name" value="SAP_dom"/>
</dbReference>
<dbReference type="AlphaFoldDB" id="A0AAV8RDS6"/>
<dbReference type="Gene3D" id="1.25.40.90">
    <property type="match status" value="1"/>
</dbReference>
<evidence type="ECO:0000313" key="10">
    <source>
        <dbReference type="Proteomes" id="UP001222027"/>
    </source>
</evidence>
<dbReference type="SUPFAM" id="SSF54928">
    <property type="entry name" value="RNA-binding domain, RBD"/>
    <property type="match status" value="1"/>
</dbReference>
<dbReference type="Pfam" id="PF04818">
    <property type="entry name" value="CID"/>
    <property type="match status" value="1"/>
</dbReference>
<feature type="compositionally biased region" description="Basic and acidic residues" evidence="4">
    <location>
        <begin position="132"/>
        <end position="154"/>
    </location>
</feature>
<dbReference type="InterPro" id="IPR035979">
    <property type="entry name" value="RBD_domain_sf"/>
</dbReference>
<dbReference type="InterPro" id="IPR006569">
    <property type="entry name" value="CID_dom"/>
</dbReference>
<keyword evidence="2 3" id="KW-0694">RNA-binding</keyword>
<feature type="region of interest" description="Disordered" evidence="4">
    <location>
        <begin position="785"/>
        <end position="823"/>
    </location>
</feature>
<dbReference type="Pfam" id="PF08312">
    <property type="entry name" value="cwf21"/>
    <property type="match status" value="1"/>
</dbReference>
<dbReference type="Gene3D" id="6.10.140.420">
    <property type="match status" value="1"/>
</dbReference>
<dbReference type="SMART" id="SM00360">
    <property type="entry name" value="RRM"/>
    <property type="match status" value="1"/>
</dbReference>
<accession>A0AAV8RDS6</accession>
<evidence type="ECO:0000256" key="3">
    <source>
        <dbReference type="PROSITE-ProRule" id="PRU00176"/>
    </source>
</evidence>
<evidence type="ECO:0000259" key="5">
    <source>
        <dbReference type="PROSITE" id="PS50102"/>
    </source>
</evidence>
<dbReference type="SMART" id="SM00648">
    <property type="entry name" value="SWAP"/>
    <property type="match status" value="1"/>
</dbReference>
<feature type="region of interest" description="Disordered" evidence="4">
    <location>
        <begin position="889"/>
        <end position="993"/>
    </location>
</feature>
<dbReference type="SUPFAM" id="SSF48464">
    <property type="entry name" value="ENTH/VHS domain"/>
    <property type="match status" value="1"/>
</dbReference>
<dbReference type="EMBL" id="JAQQAF010000003">
    <property type="protein sequence ID" value="KAJ8500055.1"/>
    <property type="molecule type" value="Genomic_DNA"/>
</dbReference>
<dbReference type="Gene3D" id="3.30.70.330">
    <property type="match status" value="1"/>
</dbReference>
<dbReference type="SMART" id="SM00582">
    <property type="entry name" value="RPR"/>
    <property type="match status" value="1"/>
</dbReference>
<dbReference type="PANTHER" id="PTHR23140">
    <property type="entry name" value="RNA PROCESSING PROTEIN LD23810P"/>
    <property type="match status" value="1"/>
</dbReference>
<evidence type="ECO:0000256" key="1">
    <source>
        <dbReference type="ARBA" id="ARBA00022664"/>
    </source>
</evidence>
<dbReference type="InterPro" id="IPR008942">
    <property type="entry name" value="ENTH_VHS"/>
</dbReference>
<evidence type="ECO:0000256" key="4">
    <source>
        <dbReference type="SAM" id="MobiDB-lite"/>
    </source>
</evidence>